<organism evidence="2">
    <name type="scientific">Tanacetum cinerariifolium</name>
    <name type="common">Dalmatian daisy</name>
    <name type="synonym">Chrysanthemum cinerariifolium</name>
    <dbReference type="NCBI Taxonomy" id="118510"/>
    <lineage>
        <taxon>Eukaryota</taxon>
        <taxon>Viridiplantae</taxon>
        <taxon>Streptophyta</taxon>
        <taxon>Embryophyta</taxon>
        <taxon>Tracheophyta</taxon>
        <taxon>Spermatophyta</taxon>
        <taxon>Magnoliopsida</taxon>
        <taxon>eudicotyledons</taxon>
        <taxon>Gunneridae</taxon>
        <taxon>Pentapetalae</taxon>
        <taxon>asterids</taxon>
        <taxon>campanulids</taxon>
        <taxon>Asterales</taxon>
        <taxon>Asteraceae</taxon>
        <taxon>Asteroideae</taxon>
        <taxon>Anthemideae</taxon>
        <taxon>Anthemidinae</taxon>
        <taxon>Tanacetum</taxon>
    </lineage>
</organism>
<comment type="caution">
    <text evidence="2">The sequence shown here is derived from an EMBL/GenBank/DDBJ whole genome shotgun (WGS) entry which is preliminary data.</text>
</comment>
<feature type="non-terminal residue" evidence="2">
    <location>
        <position position="1"/>
    </location>
</feature>
<feature type="chain" id="PRO_5025633021" evidence="1">
    <location>
        <begin position="36"/>
        <end position="96"/>
    </location>
</feature>
<dbReference type="EMBL" id="BKCJ011810733">
    <property type="protein sequence ID" value="GFD54815.1"/>
    <property type="molecule type" value="Genomic_DNA"/>
</dbReference>
<evidence type="ECO:0000313" key="2">
    <source>
        <dbReference type="EMBL" id="GFD54815.1"/>
    </source>
</evidence>
<reference evidence="2" key="1">
    <citation type="journal article" date="2019" name="Sci. Rep.">
        <title>Draft genome of Tanacetum cinerariifolium, the natural source of mosquito coil.</title>
        <authorList>
            <person name="Yamashiro T."/>
            <person name="Shiraishi A."/>
            <person name="Satake H."/>
            <person name="Nakayama K."/>
        </authorList>
    </citation>
    <scope>NUCLEOTIDE SEQUENCE</scope>
</reference>
<feature type="non-terminal residue" evidence="2">
    <location>
        <position position="96"/>
    </location>
</feature>
<proteinExistence type="predicted"/>
<protein>
    <submittedName>
        <fullName evidence="2">Uncharacterized protein</fullName>
    </submittedName>
</protein>
<accession>A0A699X4W0</accession>
<gene>
    <name evidence="2" type="ORF">Tci_926784</name>
</gene>
<feature type="signal peptide" evidence="1">
    <location>
        <begin position="1"/>
        <end position="35"/>
    </location>
</feature>
<dbReference type="AlphaFoldDB" id="A0A699X4W0"/>
<name>A0A699X4W0_TANCI</name>
<sequence length="96" mass="11254">DVADTQCFQPGRARRRMTWWKLIIALGLHTAEEMAEDGFEAYWQGSERVIPDKGDLQDYWIEISSDRDSQGPAPSYVYIRDPVRRLYHRMIAYSIS</sequence>
<keyword evidence="1" id="KW-0732">Signal</keyword>
<evidence type="ECO:0000256" key="1">
    <source>
        <dbReference type="SAM" id="SignalP"/>
    </source>
</evidence>